<dbReference type="GO" id="GO:0005829">
    <property type="term" value="C:cytosol"/>
    <property type="evidence" value="ECO:0007669"/>
    <property type="project" value="TreeGrafter"/>
</dbReference>
<dbReference type="InterPro" id="IPR020536">
    <property type="entry name" value="ThiI_AANH"/>
</dbReference>
<evidence type="ECO:0000256" key="5">
    <source>
        <dbReference type="ARBA" id="ARBA00022741"/>
    </source>
</evidence>
<comment type="similarity">
    <text evidence="11">Belongs to the ThiI family.</text>
</comment>
<feature type="active site" description="Cysteine persulfide intermediate" evidence="11">
    <location>
        <position position="456"/>
    </location>
</feature>
<dbReference type="PANTHER" id="PTHR43209">
    <property type="entry name" value="TRNA SULFURTRANSFERASE"/>
    <property type="match status" value="1"/>
</dbReference>
<keyword evidence="5 11" id="KW-0547">Nucleotide-binding</keyword>
<feature type="binding site" evidence="11">
    <location>
        <position position="288"/>
    </location>
    <ligand>
        <name>ATP</name>
        <dbReference type="ChEBI" id="CHEBI:30616"/>
    </ligand>
</feature>
<keyword evidence="3 11" id="KW-0820">tRNA-binding</keyword>
<feature type="binding site" evidence="11">
    <location>
        <position position="297"/>
    </location>
    <ligand>
        <name>ATP</name>
        <dbReference type="ChEBI" id="CHEBI:30616"/>
    </ligand>
</feature>
<dbReference type="Pfam" id="PF22025">
    <property type="entry name" value="ThiI_fer"/>
    <property type="match status" value="1"/>
</dbReference>
<sequence length="485" mass="53748">MKLIIKFFSEITIKTKPVRKRFVRQLKGNLRVLLPRIDPEARVNGTWDSLEVSTGQNPQLQARVIDCLQHTPGISHILEVHDYPLTSLEELAERCVLVHAEQLRGKVFGVRCKRVGHHGFSSQDVAAYLGGELFERCGAAGVSLKSPDVWVRVEIRHDRVFLIQARHEGMGGFPLGTMEPVLSLMSGGFDSTVASYQMLQRGLLPHFIFFNMGGRAHELGVRQIAHHLWQRYASSHRLRFISVPFEGVVAEILKNVDDSQMGVVLKRMMLRAADQVASQLGFHALVTGEAIAQVASQTLPNLAVIDRAIERLVLRPLIATSKVEIINTARRIGTDALSSSIPEYCGVISVSPAIYTTRARVEEAEAKFDFSVLDAAVAQARSTDCDQLGEPMEGIADVEVVSQALAGQVVIDIRHPDEQELSPLVLPDVEVKAIPFFELSSQFPRLDPARIYLLYCDKGVMSQMHAQNLLDSGHGHVRVLRPAKS</sequence>
<feature type="binding site" evidence="11">
    <location>
        <begin position="184"/>
        <end position="185"/>
    </location>
    <ligand>
        <name>ATP</name>
        <dbReference type="ChEBI" id="CHEBI:30616"/>
    </ligand>
</feature>
<dbReference type="GO" id="GO:0009228">
    <property type="term" value="P:thiamine biosynthetic process"/>
    <property type="evidence" value="ECO:0007669"/>
    <property type="project" value="UniProtKB-KW"/>
</dbReference>
<dbReference type="EC" id="2.8.1.4" evidence="11"/>
<dbReference type="GO" id="GO:0009229">
    <property type="term" value="P:thiamine diphosphate biosynthetic process"/>
    <property type="evidence" value="ECO:0007669"/>
    <property type="project" value="UniProtKB-UniRule"/>
</dbReference>
<dbReference type="HAMAP" id="MF_00021">
    <property type="entry name" value="ThiI"/>
    <property type="match status" value="1"/>
</dbReference>
<comment type="catalytic activity">
    <reaction evidence="11">
        <text>[ThiI sulfur-carrier protein]-S-sulfanyl-L-cysteine + a uridine in tRNA + 2 reduced [2Fe-2S]-[ferredoxin] + ATP + H(+) = [ThiI sulfur-carrier protein]-L-cysteine + a 4-thiouridine in tRNA + 2 oxidized [2Fe-2S]-[ferredoxin] + AMP + diphosphate</text>
        <dbReference type="Rhea" id="RHEA:24176"/>
        <dbReference type="Rhea" id="RHEA-COMP:10000"/>
        <dbReference type="Rhea" id="RHEA-COMP:10001"/>
        <dbReference type="Rhea" id="RHEA-COMP:13337"/>
        <dbReference type="Rhea" id="RHEA-COMP:13338"/>
        <dbReference type="Rhea" id="RHEA-COMP:13339"/>
        <dbReference type="Rhea" id="RHEA-COMP:13340"/>
        <dbReference type="ChEBI" id="CHEBI:15378"/>
        <dbReference type="ChEBI" id="CHEBI:29950"/>
        <dbReference type="ChEBI" id="CHEBI:30616"/>
        <dbReference type="ChEBI" id="CHEBI:33019"/>
        <dbReference type="ChEBI" id="CHEBI:33737"/>
        <dbReference type="ChEBI" id="CHEBI:33738"/>
        <dbReference type="ChEBI" id="CHEBI:61963"/>
        <dbReference type="ChEBI" id="CHEBI:65315"/>
        <dbReference type="ChEBI" id="CHEBI:136798"/>
        <dbReference type="ChEBI" id="CHEBI:456215"/>
        <dbReference type="EC" id="2.8.1.4"/>
    </reaction>
</comment>
<dbReference type="InterPro" id="IPR026340">
    <property type="entry name" value="THII_Thiazole_biosynth_dom"/>
</dbReference>
<comment type="pathway">
    <text evidence="11">Cofactor biosynthesis; thiamine diphosphate biosynthesis.</text>
</comment>
<dbReference type="Gene3D" id="3.40.250.10">
    <property type="entry name" value="Rhodanese-like domain"/>
    <property type="match status" value="1"/>
</dbReference>
<dbReference type="SUPFAM" id="SSF52821">
    <property type="entry name" value="Rhodanese/Cell cycle control phosphatase"/>
    <property type="match status" value="1"/>
</dbReference>
<evidence type="ECO:0000259" key="12">
    <source>
        <dbReference type="PROSITE" id="PS50206"/>
    </source>
</evidence>
<evidence type="ECO:0000256" key="10">
    <source>
        <dbReference type="ARBA" id="ARBA00023284"/>
    </source>
</evidence>
<keyword evidence="15" id="KW-1185">Reference proteome</keyword>
<evidence type="ECO:0000256" key="2">
    <source>
        <dbReference type="ARBA" id="ARBA00022490"/>
    </source>
</evidence>
<dbReference type="NCBIfam" id="TIGR04271">
    <property type="entry name" value="ThiI_C_thiazole"/>
    <property type="match status" value="1"/>
</dbReference>
<dbReference type="EMBL" id="CP020100">
    <property type="protein sequence ID" value="AQZ93932.1"/>
    <property type="molecule type" value="Genomic_DNA"/>
</dbReference>
<dbReference type="CDD" id="cd00158">
    <property type="entry name" value="RHOD"/>
    <property type="match status" value="1"/>
</dbReference>
<keyword evidence="7 11" id="KW-0694">RNA-binding</keyword>
<dbReference type="InterPro" id="IPR054173">
    <property type="entry name" value="ThiI_fer"/>
</dbReference>
<evidence type="ECO:0000256" key="9">
    <source>
        <dbReference type="ARBA" id="ARBA00023157"/>
    </source>
</evidence>
<dbReference type="UniPathway" id="UPA00060"/>
<dbReference type="SUPFAM" id="SSF143437">
    <property type="entry name" value="THUMP domain-like"/>
    <property type="match status" value="1"/>
</dbReference>
<dbReference type="RefSeq" id="WP_080048787.1">
    <property type="nucleotide sequence ID" value="NZ_CP020100.1"/>
</dbReference>
<dbReference type="Pfam" id="PF02568">
    <property type="entry name" value="ThiI"/>
    <property type="match status" value="1"/>
</dbReference>
<reference evidence="14 15" key="1">
    <citation type="submission" date="2017-03" db="EMBL/GenBank/DDBJ databases">
        <title>Complete genome sequence of the novel DNRA strain Pseudomonas sp. S-6-2 isolated from Chinese polluted river sediment. Journal of Biotechnology.</title>
        <authorList>
            <person name="Li J."/>
            <person name="Xiang F."/>
            <person name="Wang L."/>
            <person name="Xi L."/>
            <person name="Liu J."/>
        </authorList>
    </citation>
    <scope>NUCLEOTIDE SEQUENCE [LARGE SCALE GENOMIC DNA]</scope>
    <source>
        <strain evidence="14 15">S-6-2</strain>
    </source>
</reference>
<dbReference type="SMART" id="SM00981">
    <property type="entry name" value="THUMP"/>
    <property type="match status" value="1"/>
</dbReference>
<dbReference type="CDD" id="cd11716">
    <property type="entry name" value="THUMP_ThiI"/>
    <property type="match status" value="1"/>
</dbReference>
<dbReference type="NCBIfam" id="TIGR00342">
    <property type="entry name" value="tRNA uracil 4-sulfurtransferase ThiI"/>
    <property type="match status" value="1"/>
</dbReference>
<dbReference type="GO" id="GO:0140741">
    <property type="term" value="F:tRNA-uracil-4 sulfurtransferase activity"/>
    <property type="evidence" value="ECO:0007669"/>
    <property type="project" value="UniProtKB-EC"/>
</dbReference>
<comment type="function">
    <text evidence="11">Catalyzes the ATP-dependent transfer of a sulfur to tRNA to produce 4-thiouridine in position 8 of tRNAs, which functions as a near-UV photosensor. Also catalyzes the transfer of sulfur to the sulfur carrier protein ThiS, forming ThiS-thiocarboxylate. This is a step in the synthesis of thiazole, in the thiamine biosynthesis pathway. The sulfur is donated as persulfide by IscS.</text>
</comment>
<dbReference type="InterPro" id="IPR001763">
    <property type="entry name" value="Rhodanese-like_dom"/>
</dbReference>
<dbReference type="PROSITE" id="PS50206">
    <property type="entry name" value="RHODANESE_3"/>
    <property type="match status" value="1"/>
</dbReference>
<dbReference type="CDD" id="cd01712">
    <property type="entry name" value="PPase_ThiI"/>
    <property type="match status" value="1"/>
</dbReference>
<feature type="domain" description="THUMP" evidence="13">
    <location>
        <begin position="62"/>
        <end position="166"/>
    </location>
</feature>
<comment type="subcellular location">
    <subcellularLocation>
        <location evidence="1 11">Cytoplasm</location>
    </subcellularLocation>
</comment>
<dbReference type="Pfam" id="PF02926">
    <property type="entry name" value="THUMP"/>
    <property type="match status" value="1"/>
</dbReference>
<dbReference type="InterPro" id="IPR036873">
    <property type="entry name" value="Rhodanese-like_dom_sf"/>
</dbReference>
<dbReference type="InterPro" id="IPR049962">
    <property type="entry name" value="THUMP_ThiI"/>
</dbReference>
<evidence type="ECO:0000256" key="11">
    <source>
        <dbReference type="HAMAP-Rule" id="MF_00021"/>
    </source>
</evidence>
<dbReference type="Gene3D" id="3.40.50.620">
    <property type="entry name" value="HUPs"/>
    <property type="match status" value="1"/>
</dbReference>
<accession>A0A1V0B1W9</accession>
<keyword evidence="9" id="KW-1015">Disulfide bond</keyword>
<comment type="caution">
    <text evidence="11">Lacks conserved residue(s) required for the propagation of feature annotation.</text>
</comment>
<evidence type="ECO:0000313" key="14">
    <source>
        <dbReference type="EMBL" id="AQZ93932.1"/>
    </source>
</evidence>
<dbReference type="PROSITE" id="PS51165">
    <property type="entry name" value="THUMP"/>
    <property type="match status" value="1"/>
</dbReference>
<keyword evidence="8 11" id="KW-0784">Thiamine biosynthesis</keyword>
<keyword evidence="6 11" id="KW-0067">ATP-binding</keyword>
<feature type="binding site" evidence="11">
    <location>
        <position position="266"/>
    </location>
    <ligand>
        <name>ATP</name>
        <dbReference type="ChEBI" id="CHEBI:30616"/>
    </ligand>
</feature>
<keyword evidence="4 11" id="KW-0808">Transferase</keyword>
<evidence type="ECO:0000256" key="3">
    <source>
        <dbReference type="ARBA" id="ARBA00022555"/>
    </source>
</evidence>
<dbReference type="AlphaFoldDB" id="A0A1V0B1W9"/>
<evidence type="ECO:0000256" key="4">
    <source>
        <dbReference type="ARBA" id="ARBA00022679"/>
    </source>
</evidence>
<dbReference type="GO" id="GO:0002937">
    <property type="term" value="P:tRNA 4-thiouridine biosynthesis"/>
    <property type="evidence" value="ECO:0007669"/>
    <property type="project" value="TreeGrafter"/>
</dbReference>
<evidence type="ECO:0000256" key="7">
    <source>
        <dbReference type="ARBA" id="ARBA00022884"/>
    </source>
</evidence>
<feature type="domain" description="Rhodanese" evidence="12">
    <location>
        <begin position="404"/>
        <end position="480"/>
    </location>
</feature>
<dbReference type="Proteomes" id="UP000243488">
    <property type="component" value="Chromosome"/>
</dbReference>
<evidence type="ECO:0000256" key="8">
    <source>
        <dbReference type="ARBA" id="ARBA00022977"/>
    </source>
</evidence>
<dbReference type="InterPro" id="IPR049961">
    <property type="entry name" value="ThiI_N"/>
</dbReference>
<dbReference type="KEGG" id="ppha:BVH74_03825"/>
<comment type="catalytic activity">
    <reaction evidence="11">
        <text>[ThiS sulfur-carrier protein]-C-terminal Gly-Gly-AMP + S-sulfanyl-L-cysteinyl-[cysteine desulfurase] + AH2 = [ThiS sulfur-carrier protein]-C-terminal-Gly-aminoethanethioate + L-cysteinyl-[cysteine desulfurase] + A + AMP + 2 H(+)</text>
        <dbReference type="Rhea" id="RHEA:43340"/>
        <dbReference type="Rhea" id="RHEA-COMP:12157"/>
        <dbReference type="Rhea" id="RHEA-COMP:12158"/>
        <dbReference type="Rhea" id="RHEA-COMP:12910"/>
        <dbReference type="Rhea" id="RHEA-COMP:19908"/>
        <dbReference type="ChEBI" id="CHEBI:13193"/>
        <dbReference type="ChEBI" id="CHEBI:15378"/>
        <dbReference type="ChEBI" id="CHEBI:17499"/>
        <dbReference type="ChEBI" id="CHEBI:29950"/>
        <dbReference type="ChEBI" id="CHEBI:61963"/>
        <dbReference type="ChEBI" id="CHEBI:90618"/>
        <dbReference type="ChEBI" id="CHEBI:232372"/>
        <dbReference type="ChEBI" id="CHEBI:456215"/>
    </reaction>
</comment>
<dbReference type="SUPFAM" id="SSF52402">
    <property type="entry name" value="Adenine nucleotide alpha hydrolases-like"/>
    <property type="match status" value="1"/>
</dbReference>
<dbReference type="Gene3D" id="3.30.2130.30">
    <property type="match status" value="1"/>
</dbReference>
<dbReference type="GO" id="GO:0000049">
    <property type="term" value="F:tRNA binding"/>
    <property type="evidence" value="ECO:0007669"/>
    <property type="project" value="UniProtKB-UniRule"/>
</dbReference>
<dbReference type="GO" id="GO:0052837">
    <property type="term" value="P:thiazole biosynthetic process"/>
    <property type="evidence" value="ECO:0007669"/>
    <property type="project" value="InterPro"/>
</dbReference>
<evidence type="ECO:0000259" key="13">
    <source>
        <dbReference type="PROSITE" id="PS51165"/>
    </source>
</evidence>
<organism evidence="14 15">
    <name type="scientific">Halopseudomonas phragmitis</name>
    <dbReference type="NCBI Taxonomy" id="1931241"/>
    <lineage>
        <taxon>Bacteria</taxon>
        <taxon>Pseudomonadati</taxon>
        <taxon>Pseudomonadota</taxon>
        <taxon>Gammaproteobacteria</taxon>
        <taxon>Pseudomonadales</taxon>
        <taxon>Pseudomonadaceae</taxon>
        <taxon>Halopseudomonas</taxon>
    </lineage>
</organism>
<dbReference type="GO" id="GO:0004810">
    <property type="term" value="F:CCA tRNA nucleotidyltransferase activity"/>
    <property type="evidence" value="ECO:0007669"/>
    <property type="project" value="InterPro"/>
</dbReference>
<dbReference type="InterPro" id="IPR014729">
    <property type="entry name" value="Rossmann-like_a/b/a_fold"/>
</dbReference>
<keyword evidence="10" id="KW-0676">Redox-active center</keyword>
<evidence type="ECO:0000313" key="15">
    <source>
        <dbReference type="Proteomes" id="UP000243488"/>
    </source>
</evidence>
<dbReference type="GO" id="GO:0005524">
    <property type="term" value="F:ATP binding"/>
    <property type="evidence" value="ECO:0007669"/>
    <property type="project" value="UniProtKB-UniRule"/>
</dbReference>
<gene>
    <name evidence="11" type="primary">thiI</name>
    <name evidence="14" type="ORF">BVH74_03825</name>
</gene>
<proteinExistence type="inferred from homology"/>
<name>A0A1V0B1W9_9GAMM</name>
<dbReference type="InterPro" id="IPR050102">
    <property type="entry name" value="tRNA_sulfurtransferase_ThiI"/>
</dbReference>
<evidence type="ECO:0000256" key="1">
    <source>
        <dbReference type="ARBA" id="ARBA00004496"/>
    </source>
</evidence>
<dbReference type="InterPro" id="IPR003720">
    <property type="entry name" value="tRNA_STrfase"/>
</dbReference>
<keyword evidence="2 11" id="KW-0963">Cytoplasm</keyword>
<dbReference type="PANTHER" id="PTHR43209:SF1">
    <property type="entry name" value="TRNA SULFURTRANSFERASE"/>
    <property type="match status" value="1"/>
</dbReference>
<protein>
    <recommendedName>
        <fullName evidence="11">tRNA sulfurtransferase</fullName>
        <ecNumber evidence="11">2.8.1.4</ecNumber>
    </recommendedName>
    <alternativeName>
        <fullName evidence="11">Sulfur carrier protein ThiS sulfurtransferase</fullName>
    </alternativeName>
    <alternativeName>
        <fullName evidence="11">Thiamine biosynthesis protein ThiI</fullName>
    </alternativeName>
    <alternativeName>
        <fullName evidence="11">tRNA 4-thiouridine synthase</fullName>
    </alternativeName>
</protein>
<dbReference type="InterPro" id="IPR004114">
    <property type="entry name" value="THUMP_dom"/>
</dbReference>
<dbReference type="STRING" id="1931241.BVH74_03825"/>
<evidence type="ECO:0000256" key="6">
    <source>
        <dbReference type="ARBA" id="ARBA00022840"/>
    </source>
</evidence>